<dbReference type="InterPro" id="IPR020845">
    <property type="entry name" value="AMP-binding_CS"/>
</dbReference>
<protein>
    <recommendedName>
        <fullName evidence="5">Medium-chain acyl-CoA ligase ACSF2, mitochondrial</fullName>
        <ecNumber evidence="4">6.2.1.2</ecNumber>
    </recommendedName>
</protein>
<evidence type="ECO:0000256" key="2">
    <source>
        <dbReference type="ARBA" id="ARBA00022598"/>
    </source>
</evidence>
<dbReference type="EC" id="6.2.1.2" evidence="4"/>
<evidence type="ECO:0000259" key="8">
    <source>
        <dbReference type="Pfam" id="PF00501"/>
    </source>
</evidence>
<dbReference type="PANTHER" id="PTHR43201">
    <property type="entry name" value="ACYL-COA SYNTHETASE"/>
    <property type="match status" value="1"/>
</dbReference>
<dbReference type="SUPFAM" id="SSF56801">
    <property type="entry name" value="Acetyl-CoA synthetase-like"/>
    <property type="match status" value="1"/>
</dbReference>
<reference evidence="10" key="1">
    <citation type="journal article" date="2015" name="Sci. Rep.">
        <title>Tissue- and time-dependent transcription in Ixodes ricinus salivary glands and midguts when blood feeding on the vertebrate host.</title>
        <authorList>
            <person name="Kotsyfakis M."/>
            <person name="Schwarz A."/>
            <person name="Erhart J."/>
            <person name="Ribeiro J.M."/>
        </authorList>
    </citation>
    <scope>NUCLEOTIDE SEQUENCE</scope>
    <source>
        <tissue evidence="10">Salivary gland and midgut</tissue>
    </source>
</reference>
<keyword evidence="2" id="KW-0436">Ligase</keyword>
<dbReference type="GO" id="GO:0031956">
    <property type="term" value="F:medium-chain fatty acid-CoA ligase activity"/>
    <property type="evidence" value="ECO:0007669"/>
    <property type="project" value="UniProtKB-EC"/>
</dbReference>
<dbReference type="PANTHER" id="PTHR43201:SF5">
    <property type="entry name" value="MEDIUM-CHAIN ACYL-COA LIGASE ACSF2, MITOCHONDRIAL"/>
    <property type="match status" value="1"/>
</dbReference>
<dbReference type="FunFam" id="3.30.300.30:FF:000008">
    <property type="entry name" value="2,3-dihydroxybenzoate-AMP ligase"/>
    <property type="match status" value="1"/>
</dbReference>
<evidence type="ECO:0000313" key="10">
    <source>
        <dbReference type="EMBL" id="JAB69556.1"/>
    </source>
</evidence>
<dbReference type="InterPro" id="IPR000873">
    <property type="entry name" value="AMP-dep_synth/lig_dom"/>
</dbReference>
<dbReference type="InterPro" id="IPR042099">
    <property type="entry name" value="ANL_N_sf"/>
</dbReference>
<name>V5IBS8_IXORI</name>
<comment type="similarity">
    <text evidence="1">Belongs to the ATP-dependent AMP-binding enzyme family.</text>
</comment>
<dbReference type="Gene3D" id="3.40.50.12780">
    <property type="entry name" value="N-terminal domain of ligase-like"/>
    <property type="match status" value="1"/>
</dbReference>
<dbReference type="InterPro" id="IPR025110">
    <property type="entry name" value="AMP-bd_C"/>
</dbReference>
<evidence type="ECO:0000256" key="7">
    <source>
        <dbReference type="ARBA" id="ARBA00048277"/>
    </source>
</evidence>
<evidence type="ECO:0000259" key="9">
    <source>
        <dbReference type="Pfam" id="PF13193"/>
    </source>
</evidence>
<comment type="catalytic activity">
    <reaction evidence="7">
        <text>a medium-chain fatty acid + ATP + CoA = a medium-chain fatty acyl-CoA + AMP + diphosphate</text>
        <dbReference type="Rhea" id="RHEA:48340"/>
        <dbReference type="ChEBI" id="CHEBI:30616"/>
        <dbReference type="ChEBI" id="CHEBI:33019"/>
        <dbReference type="ChEBI" id="CHEBI:57287"/>
        <dbReference type="ChEBI" id="CHEBI:59558"/>
        <dbReference type="ChEBI" id="CHEBI:90546"/>
        <dbReference type="ChEBI" id="CHEBI:456215"/>
        <dbReference type="EC" id="6.2.1.2"/>
    </reaction>
</comment>
<dbReference type="Pfam" id="PF00501">
    <property type="entry name" value="AMP-binding"/>
    <property type="match status" value="1"/>
</dbReference>
<feature type="domain" description="AMP-dependent synthetase/ligase" evidence="8">
    <location>
        <begin position="3"/>
        <end position="322"/>
    </location>
</feature>
<evidence type="ECO:0000256" key="4">
    <source>
        <dbReference type="ARBA" id="ARBA00039009"/>
    </source>
</evidence>
<dbReference type="AlphaFoldDB" id="V5IBS8"/>
<dbReference type="PROSITE" id="PS00455">
    <property type="entry name" value="AMP_BINDING"/>
    <property type="match status" value="1"/>
</dbReference>
<comment type="catalytic activity">
    <reaction evidence="6">
        <text>octanoate + ATP + CoA = octanoyl-CoA + AMP + diphosphate</text>
        <dbReference type="Rhea" id="RHEA:33631"/>
        <dbReference type="ChEBI" id="CHEBI:25646"/>
        <dbReference type="ChEBI" id="CHEBI:30616"/>
        <dbReference type="ChEBI" id="CHEBI:33019"/>
        <dbReference type="ChEBI" id="CHEBI:57287"/>
        <dbReference type="ChEBI" id="CHEBI:57386"/>
        <dbReference type="ChEBI" id="CHEBI:456215"/>
    </reaction>
</comment>
<evidence type="ECO:0000256" key="1">
    <source>
        <dbReference type="ARBA" id="ARBA00006432"/>
    </source>
</evidence>
<dbReference type="Pfam" id="PF13193">
    <property type="entry name" value="AMP-binding_C"/>
    <property type="match status" value="1"/>
</dbReference>
<evidence type="ECO:0000256" key="5">
    <source>
        <dbReference type="ARBA" id="ARBA00039638"/>
    </source>
</evidence>
<dbReference type="GO" id="GO:0006631">
    <property type="term" value="P:fatty acid metabolic process"/>
    <property type="evidence" value="ECO:0007669"/>
    <property type="project" value="TreeGrafter"/>
</dbReference>
<sequence>MGKAGIISACIHPAYTAAEFERCLVKVGCKGIYIPESFKTLKYYQTLCNLIPELKDSKPGQINSKKYPFLKCVIVDSDKALPGCVTSKEIFQGGNSNLEEAEKKVGMDDPLTIVFTSGTTGHPKAAMLSHHGFVNNTKVYYYRNPVDTVATICNPLPFFHVYGMTLALGQPVVRGQKAVIPNPGYDTHDVLKAIHTYRCTELAGAPTMITDIISHPERSKYDLSCLTKVVMGGNIVTPEVRKLTEKEFPGAKAWVGYGATETTTAATLVSHLDPESKRLTTVGRPFAFVELKIADPNTGVETPVNEPGEIWVRGHNIFLGYYGDEEKTREAITPAGWYKTGDLGTLDEDGYLSVIGRLKDMVIRGGENIYPIEIEAVLNAHPAVEECLVIGLPDERMGEELCAWVVLKPDAKATDAELKEFCKGKLSHFKVPRYFVYEADYPKTAIGKAQKNLMRDAARKKFNL</sequence>
<organism evidence="10">
    <name type="scientific">Ixodes ricinus</name>
    <name type="common">Common tick</name>
    <name type="synonym">Acarus ricinus</name>
    <dbReference type="NCBI Taxonomy" id="34613"/>
    <lineage>
        <taxon>Eukaryota</taxon>
        <taxon>Metazoa</taxon>
        <taxon>Ecdysozoa</taxon>
        <taxon>Arthropoda</taxon>
        <taxon>Chelicerata</taxon>
        <taxon>Arachnida</taxon>
        <taxon>Acari</taxon>
        <taxon>Parasitiformes</taxon>
        <taxon>Ixodida</taxon>
        <taxon>Ixodoidea</taxon>
        <taxon>Ixodidae</taxon>
        <taxon>Ixodinae</taxon>
        <taxon>Ixodes</taxon>
    </lineage>
</organism>
<proteinExistence type="evidence at transcript level"/>
<dbReference type="Gene3D" id="3.30.300.30">
    <property type="match status" value="1"/>
</dbReference>
<feature type="domain" description="AMP-binding enzyme C-terminal" evidence="9">
    <location>
        <begin position="373"/>
        <end position="448"/>
    </location>
</feature>
<dbReference type="EMBL" id="GANP01014912">
    <property type="protein sequence ID" value="JAB69556.1"/>
    <property type="molecule type" value="mRNA"/>
</dbReference>
<accession>V5IBS8</accession>
<dbReference type="InterPro" id="IPR045851">
    <property type="entry name" value="AMP-bd_C_sf"/>
</dbReference>
<comment type="function">
    <text evidence="3">Acyl-CoA synthases catalyze the initial reaction in fatty acid metabolism, by forming a thioester with CoA. Has some preference toward medium-chain substrates. Plays a role in adipocyte differentiation.</text>
</comment>
<evidence type="ECO:0000256" key="3">
    <source>
        <dbReference type="ARBA" id="ARBA00037247"/>
    </source>
</evidence>
<evidence type="ECO:0000256" key="6">
    <source>
        <dbReference type="ARBA" id="ARBA00047319"/>
    </source>
</evidence>